<protein>
    <submittedName>
        <fullName evidence="2">Uncharacterized protein</fullName>
    </submittedName>
</protein>
<evidence type="ECO:0000313" key="3">
    <source>
        <dbReference type="Proteomes" id="UP000002282"/>
    </source>
</evidence>
<reference evidence="2 3" key="2">
    <citation type="journal article" date="2007" name="PLoS Biol.">
        <title>Principles of genome evolution in the Drosophila melanogaster species group.</title>
        <authorList>
            <person name="Ranz J.M."/>
            <person name="Maurin D."/>
            <person name="Chan Y.S."/>
            <person name="von Grotthuss M."/>
            <person name="Hillier L.W."/>
            <person name="Roote J."/>
            <person name="Ashburner M."/>
            <person name="Bergman C.M."/>
        </authorList>
    </citation>
    <scope>NUCLEOTIDE SEQUENCE [LARGE SCALE GENOMIC DNA]</scope>
    <source>
        <strain evidence="3">Tai18E2 / Tucson 14021-0261.01</strain>
    </source>
</reference>
<feature type="region of interest" description="Disordered" evidence="1">
    <location>
        <begin position="436"/>
        <end position="455"/>
    </location>
</feature>
<dbReference type="Proteomes" id="UP000002282">
    <property type="component" value="Chromosome 2L"/>
</dbReference>
<evidence type="ECO:0000313" key="2">
    <source>
        <dbReference type="EMBL" id="KRJ97881.1"/>
    </source>
</evidence>
<keyword evidence="3" id="KW-1185">Reference proteome</keyword>
<gene>
    <name evidence="2" type="primary">Dyak\GE18774</name>
    <name evidence="2" type="synonym">dyak_GLEANR_2558</name>
    <name evidence="2" type="synonym">GE18774</name>
    <name evidence="2" type="ORF">Dyak_GE18774</name>
</gene>
<dbReference type="OrthoDB" id="7862933at2759"/>
<evidence type="ECO:0000256" key="1">
    <source>
        <dbReference type="SAM" id="MobiDB-lite"/>
    </source>
</evidence>
<proteinExistence type="predicted"/>
<dbReference type="AlphaFoldDB" id="A0A0R1DS59"/>
<name>A0A0R1DS59_DROYA</name>
<organism evidence="2 3">
    <name type="scientific">Drosophila yakuba</name>
    <name type="common">Fruit fly</name>
    <dbReference type="NCBI Taxonomy" id="7245"/>
    <lineage>
        <taxon>Eukaryota</taxon>
        <taxon>Metazoa</taxon>
        <taxon>Ecdysozoa</taxon>
        <taxon>Arthropoda</taxon>
        <taxon>Hexapoda</taxon>
        <taxon>Insecta</taxon>
        <taxon>Pterygota</taxon>
        <taxon>Neoptera</taxon>
        <taxon>Endopterygota</taxon>
        <taxon>Diptera</taxon>
        <taxon>Brachycera</taxon>
        <taxon>Muscomorpha</taxon>
        <taxon>Ephydroidea</taxon>
        <taxon>Drosophilidae</taxon>
        <taxon>Drosophila</taxon>
        <taxon>Sophophora</taxon>
    </lineage>
</organism>
<dbReference type="eggNOG" id="ENOG502T8SJ">
    <property type="taxonomic scope" value="Eukaryota"/>
</dbReference>
<dbReference type="KEGG" id="dya:Dyak_GE18774"/>
<dbReference type="EMBL" id="CM000157">
    <property type="protein sequence ID" value="KRJ97881.1"/>
    <property type="molecule type" value="Genomic_DNA"/>
</dbReference>
<feature type="non-terminal residue" evidence="2">
    <location>
        <position position="1"/>
    </location>
</feature>
<accession>A0A0R1DS59</accession>
<sequence>FFFSWAEPCIFTLDHYRWNLKMILKRNNGRPAAYRIKNKHIFTKGFRRRRTKAIKVQECLHKLLRTEGNLINSIRMIPMHRTRSILAESIKLLRRRNRKRVTNDLQDEHNDRKLKTLLRKLYDHKTNSLYLKKMLGNFKAQMNEHDCSNIAETLRSQLKVMRKLTRGNIKEAEECYNVASQLKYMSRSRSTRRKPKNSFEKSIWIFLNSLKTQKNVVVTKKTDNNKSQDLSENPRKAHIHRRRMVLPKRLNAINTGSMSDTNVVYSKISTHNLPASRQKVKVYPREKTQTYKTAEGETTPYTDLIHPKTALGDRAVDKEENQQGTWREPHYTESKLPIRRVKKRMKIRKVPKVKKELTLTNTFPNLKMRRGSRKRVSKNYTTIADESLQKVQSKEGESHAKNERTKFPKSSALNNIQNFSTYENLKSAYRGETLKHKGRSSVLNRNSRKDKSEESLAKYQKMTVSKYFDIKSKFNPVLSESQISQTNSYSVAKPKPVRSLDSMAKDSLQLPMSSMATTIINRLFEEKPIASDEPRRFHKTLDAAKMSTNSFLETISKIKASDRVNAVWSDLQGKYKEWSSNVKTPEDAQKLKEILKRRYIHNVQKLLHTYIKQFKIDSDGGRSETESRKSVMSSRVFRSSYQIPAYHGSSAVHKKASITDISPLRQTHDAFVRSQMESLRSGAFDKDVEQMEHMIMGRQVPTSAEEVEIFKKYKSDPQHYNVLILNVGKPTSDEKYEELLPVLEKNFQFISEQLVILSRQKRVQKMKAKIEIQRAEEEVASKVSGESYIIDRTDLSEAYLEKRRDWWATYIAKQAKNPTEILLAQVRYQKRMDHLAEKKEERKQRKLQEQRMLKKRRSLSALFRAPRQTHRQRQAMDDIRQKLEGRMSKCSLTSLCCRICSRCGLIWTQKCSEGSDDKSAEHICQSVKSR</sequence>
<reference evidence="2 3" key="1">
    <citation type="journal article" date="2007" name="Nature">
        <title>Evolution of genes and genomes on the Drosophila phylogeny.</title>
        <authorList>
            <consortium name="Drosophila 12 Genomes Consortium"/>
            <person name="Clark A.G."/>
            <person name="Eisen M.B."/>
            <person name="Smith D.R."/>
            <person name="Bergman C.M."/>
            <person name="Oliver B."/>
            <person name="Markow T.A."/>
            <person name="Kaufman T.C."/>
            <person name="Kellis M."/>
            <person name="Gelbart W."/>
            <person name="Iyer V.N."/>
            <person name="Pollard D.A."/>
            <person name="Sackton T.B."/>
            <person name="Larracuente A.M."/>
            <person name="Singh N.D."/>
            <person name="Abad J.P."/>
            <person name="Abt D.N."/>
            <person name="Adryan B."/>
            <person name="Aguade M."/>
            <person name="Akashi H."/>
            <person name="Anderson W.W."/>
            <person name="Aquadro C.F."/>
            <person name="Ardell D.H."/>
            <person name="Arguello R."/>
            <person name="Artieri C.G."/>
            <person name="Barbash D.A."/>
            <person name="Barker D."/>
            <person name="Barsanti P."/>
            <person name="Batterham P."/>
            <person name="Batzoglou S."/>
            <person name="Begun D."/>
            <person name="Bhutkar A."/>
            <person name="Blanco E."/>
            <person name="Bosak S.A."/>
            <person name="Bradley R.K."/>
            <person name="Brand A.D."/>
            <person name="Brent M.R."/>
            <person name="Brooks A.N."/>
            <person name="Brown R.H."/>
            <person name="Butlin R.K."/>
            <person name="Caggese C."/>
            <person name="Calvi B.R."/>
            <person name="Bernardo de Carvalho A."/>
            <person name="Caspi A."/>
            <person name="Castrezana S."/>
            <person name="Celniker S.E."/>
            <person name="Chang J.L."/>
            <person name="Chapple C."/>
            <person name="Chatterji S."/>
            <person name="Chinwalla A."/>
            <person name="Civetta A."/>
            <person name="Clifton S.W."/>
            <person name="Comeron J.M."/>
            <person name="Costello J.C."/>
            <person name="Coyne J.A."/>
            <person name="Daub J."/>
            <person name="David R.G."/>
            <person name="Delcher A.L."/>
            <person name="Delehaunty K."/>
            <person name="Do C.B."/>
            <person name="Ebling H."/>
            <person name="Edwards K."/>
            <person name="Eickbush T."/>
            <person name="Evans J.D."/>
            <person name="Filipski A."/>
            <person name="Findeiss S."/>
            <person name="Freyhult E."/>
            <person name="Fulton L."/>
            <person name="Fulton R."/>
            <person name="Garcia A.C."/>
            <person name="Gardiner A."/>
            <person name="Garfield D.A."/>
            <person name="Garvin B.E."/>
            <person name="Gibson G."/>
            <person name="Gilbert D."/>
            <person name="Gnerre S."/>
            <person name="Godfrey J."/>
            <person name="Good R."/>
            <person name="Gotea V."/>
            <person name="Gravely B."/>
            <person name="Greenberg A.J."/>
            <person name="Griffiths-Jones S."/>
            <person name="Gross S."/>
            <person name="Guigo R."/>
            <person name="Gustafson E.A."/>
            <person name="Haerty W."/>
            <person name="Hahn M.W."/>
            <person name="Halligan D.L."/>
            <person name="Halpern A.L."/>
            <person name="Halter G.M."/>
            <person name="Han M.V."/>
            <person name="Heger A."/>
            <person name="Hillier L."/>
            <person name="Hinrichs A.S."/>
            <person name="Holmes I."/>
            <person name="Hoskins R.A."/>
            <person name="Hubisz M.J."/>
            <person name="Hultmark D."/>
            <person name="Huntley M.A."/>
            <person name="Jaffe D.B."/>
            <person name="Jagadeeshan S."/>
            <person name="Jeck W.R."/>
            <person name="Johnson J."/>
            <person name="Jones C.D."/>
            <person name="Jordan W.C."/>
            <person name="Karpen G.H."/>
            <person name="Kataoka E."/>
            <person name="Keightley P.D."/>
            <person name="Kheradpour P."/>
            <person name="Kirkness E.F."/>
            <person name="Koerich L.B."/>
            <person name="Kristiansen K."/>
            <person name="Kudrna D."/>
            <person name="Kulathinal R.J."/>
            <person name="Kumar S."/>
            <person name="Kwok R."/>
            <person name="Lander E."/>
            <person name="Langley C.H."/>
            <person name="Lapoint R."/>
            <person name="Lazzaro B.P."/>
            <person name="Lee S.J."/>
            <person name="Levesque L."/>
            <person name="Li R."/>
            <person name="Lin C.F."/>
            <person name="Lin M.F."/>
            <person name="Lindblad-Toh K."/>
            <person name="Llopart A."/>
            <person name="Long M."/>
            <person name="Low L."/>
            <person name="Lozovsky E."/>
            <person name="Lu J."/>
            <person name="Luo M."/>
            <person name="Machado C.A."/>
            <person name="Makalowski W."/>
            <person name="Marzo M."/>
            <person name="Matsuda M."/>
            <person name="Matzkin L."/>
            <person name="McAllister B."/>
            <person name="McBride C.S."/>
            <person name="McKernan B."/>
            <person name="McKernan K."/>
            <person name="Mendez-Lago M."/>
            <person name="Minx P."/>
            <person name="Mollenhauer M.U."/>
            <person name="Montooth K."/>
            <person name="Mount S.M."/>
            <person name="Mu X."/>
            <person name="Myers E."/>
            <person name="Negre B."/>
            <person name="Newfeld S."/>
            <person name="Nielsen R."/>
            <person name="Noor M.A."/>
            <person name="O'Grady P."/>
            <person name="Pachter L."/>
            <person name="Papaceit M."/>
            <person name="Parisi M.J."/>
            <person name="Parisi M."/>
            <person name="Parts L."/>
            <person name="Pedersen J.S."/>
            <person name="Pesole G."/>
            <person name="Phillippy A.M."/>
            <person name="Ponting C.P."/>
            <person name="Pop M."/>
            <person name="Porcelli D."/>
            <person name="Powell J.R."/>
            <person name="Prohaska S."/>
            <person name="Pruitt K."/>
            <person name="Puig M."/>
            <person name="Quesneville H."/>
            <person name="Ram K.R."/>
            <person name="Rand D."/>
            <person name="Rasmussen M.D."/>
            <person name="Reed L.K."/>
            <person name="Reenan R."/>
            <person name="Reily A."/>
            <person name="Remington K.A."/>
            <person name="Rieger T.T."/>
            <person name="Ritchie M.G."/>
            <person name="Robin C."/>
            <person name="Rogers Y.H."/>
            <person name="Rohde C."/>
            <person name="Rozas J."/>
            <person name="Rubenfield M.J."/>
            <person name="Ruiz A."/>
            <person name="Russo S."/>
            <person name="Salzberg S.L."/>
            <person name="Sanchez-Gracia A."/>
            <person name="Saranga D.J."/>
            <person name="Sato H."/>
            <person name="Schaeffer S.W."/>
            <person name="Schatz M.C."/>
            <person name="Schlenke T."/>
            <person name="Schwartz R."/>
            <person name="Segarra C."/>
            <person name="Singh R.S."/>
            <person name="Sirot L."/>
            <person name="Sirota M."/>
            <person name="Sisneros N.B."/>
            <person name="Smith C.D."/>
            <person name="Smith T.F."/>
            <person name="Spieth J."/>
            <person name="Stage D.E."/>
            <person name="Stark A."/>
            <person name="Stephan W."/>
            <person name="Strausberg R.L."/>
            <person name="Strempel S."/>
            <person name="Sturgill D."/>
            <person name="Sutton G."/>
            <person name="Sutton G.G."/>
            <person name="Tao W."/>
            <person name="Teichmann S."/>
            <person name="Tobari Y.N."/>
            <person name="Tomimura Y."/>
            <person name="Tsolas J.M."/>
            <person name="Valente V.L."/>
            <person name="Venter E."/>
            <person name="Venter J.C."/>
            <person name="Vicario S."/>
            <person name="Vieira F.G."/>
            <person name="Vilella A.J."/>
            <person name="Villasante A."/>
            <person name="Walenz B."/>
            <person name="Wang J."/>
            <person name="Wasserman M."/>
            <person name="Watts T."/>
            <person name="Wilson D."/>
            <person name="Wilson R.K."/>
            <person name="Wing R.A."/>
            <person name="Wolfner M.F."/>
            <person name="Wong A."/>
            <person name="Wong G.K."/>
            <person name="Wu C.I."/>
            <person name="Wu G."/>
            <person name="Yamamoto D."/>
            <person name="Yang H.P."/>
            <person name="Yang S.P."/>
            <person name="Yorke J.A."/>
            <person name="Yoshida K."/>
            <person name="Zdobnov E."/>
            <person name="Zhang P."/>
            <person name="Zhang Y."/>
            <person name="Zimin A.V."/>
            <person name="Baldwin J."/>
            <person name="Abdouelleil A."/>
            <person name="Abdulkadir J."/>
            <person name="Abebe A."/>
            <person name="Abera B."/>
            <person name="Abreu J."/>
            <person name="Acer S.C."/>
            <person name="Aftuck L."/>
            <person name="Alexander A."/>
            <person name="An P."/>
            <person name="Anderson E."/>
            <person name="Anderson S."/>
            <person name="Arachi H."/>
            <person name="Azer M."/>
            <person name="Bachantsang P."/>
            <person name="Barry A."/>
            <person name="Bayul T."/>
            <person name="Berlin A."/>
            <person name="Bessette D."/>
            <person name="Bloom T."/>
            <person name="Blye J."/>
            <person name="Boguslavskiy L."/>
            <person name="Bonnet C."/>
            <person name="Boukhgalter B."/>
            <person name="Bourzgui I."/>
            <person name="Brown A."/>
            <person name="Cahill P."/>
            <person name="Channer S."/>
            <person name="Cheshatsang Y."/>
            <person name="Chuda L."/>
            <person name="Citroen M."/>
            <person name="Collymore A."/>
            <person name="Cooke P."/>
            <person name="Costello M."/>
            <person name="D'Aco K."/>
            <person name="Daza R."/>
            <person name="De Haan G."/>
            <person name="DeGray S."/>
            <person name="DeMaso C."/>
            <person name="Dhargay N."/>
            <person name="Dooley K."/>
            <person name="Dooley E."/>
            <person name="Doricent M."/>
            <person name="Dorje P."/>
            <person name="Dorjee K."/>
            <person name="Dupes A."/>
            <person name="Elong R."/>
            <person name="Falk J."/>
            <person name="Farina A."/>
            <person name="Faro S."/>
            <person name="Ferguson D."/>
            <person name="Fisher S."/>
            <person name="Foley C.D."/>
            <person name="Franke A."/>
            <person name="Friedrich D."/>
            <person name="Gadbois L."/>
            <person name="Gearin G."/>
            <person name="Gearin C.R."/>
            <person name="Giannoukos G."/>
            <person name="Goode T."/>
            <person name="Graham J."/>
            <person name="Grandbois E."/>
            <person name="Grewal S."/>
            <person name="Gyaltsen K."/>
            <person name="Hafez N."/>
            <person name="Hagos B."/>
            <person name="Hall J."/>
            <person name="Henson C."/>
            <person name="Hollinger A."/>
            <person name="Honan T."/>
            <person name="Huard M.D."/>
            <person name="Hughes L."/>
            <person name="Hurhula B."/>
            <person name="Husby M.E."/>
            <person name="Kamat A."/>
            <person name="Kanga B."/>
            <person name="Kashin S."/>
            <person name="Khazanovich D."/>
            <person name="Kisner P."/>
            <person name="Lance K."/>
            <person name="Lara M."/>
            <person name="Lee W."/>
            <person name="Lennon N."/>
            <person name="Letendre F."/>
            <person name="LeVine R."/>
            <person name="Lipovsky A."/>
            <person name="Liu X."/>
            <person name="Liu J."/>
            <person name="Liu S."/>
            <person name="Lokyitsang T."/>
            <person name="Lokyitsang Y."/>
            <person name="Lubonja R."/>
            <person name="Lui A."/>
            <person name="MacDonald P."/>
            <person name="Magnisalis V."/>
            <person name="Maru K."/>
            <person name="Matthews C."/>
            <person name="McCusker W."/>
            <person name="McDonough S."/>
            <person name="Mehta T."/>
            <person name="Meldrim J."/>
            <person name="Meneus L."/>
            <person name="Mihai O."/>
            <person name="Mihalev A."/>
            <person name="Mihova T."/>
            <person name="Mittelman R."/>
            <person name="Mlenga V."/>
            <person name="Montmayeur A."/>
            <person name="Mulrain L."/>
            <person name="Navidi A."/>
            <person name="Naylor J."/>
            <person name="Negash T."/>
            <person name="Nguyen T."/>
            <person name="Nguyen N."/>
            <person name="Nicol R."/>
            <person name="Norbu C."/>
            <person name="Norbu N."/>
            <person name="Novod N."/>
            <person name="O'Neill B."/>
            <person name="Osman S."/>
            <person name="Markiewicz E."/>
            <person name="Oyono O.L."/>
            <person name="Patti C."/>
            <person name="Phunkhang P."/>
            <person name="Pierre F."/>
            <person name="Priest M."/>
            <person name="Raghuraman S."/>
            <person name="Rege F."/>
            <person name="Reyes R."/>
            <person name="Rise C."/>
            <person name="Rogov P."/>
            <person name="Ross K."/>
            <person name="Ryan E."/>
            <person name="Settipalli S."/>
            <person name="Shea T."/>
            <person name="Sherpa N."/>
            <person name="Shi L."/>
            <person name="Shih D."/>
            <person name="Sparrow T."/>
            <person name="Spaulding J."/>
            <person name="Stalker J."/>
            <person name="Stange-Thomann N."/>
            <person name="Stavropoulos S."/>
            <person name="Stone C."/>
            <person name="Strader C."/>
            <person name="Tesfaye S."/>
            <person name="Thomson T."/>
            <person name="Thoulutsang Y."/>
            <person name="Thoulutsang D."/>
            <person name="Topham K."/>
            <person name="Topping I."/>
            <person name="Tsamla T."/>
            <person name="Vassiliev H."/>
            <person name="Vo A."/>
            <person name="Wangchuk T."/>
            <person name="Wangdi T."/>
            <person name="Weiand M."/>
            <person name="Wilkinson J."/>
            <person name="Wilson A."/>
            <person name="Yadav S."/>
            <person name="Young G."/>
            <person name="Yu Q."/>
            <person name="Zembek L."/>
            <person name="Zhong D."/>
            <person name="Zimmer A."/>
            <person name="Zwirko Z."/>
            <person name="Jaffe D.B."/>
            <person name="Alvarez P."/>
            <person name="Brockman W."/>
            <person name="Butler J."/>
            <person name="Chin C."/>
            <person name="Gnerre S."/>
            <person name="Grabherr M."/>
            <person name="Kleber M."/>
            <person name="Mauceli E."/>
            <person name="MacCallum I."/>
        </authorList>
    </citation>
    <scope>NUCLEOTIDE SEQUENCE [LARGE SCALE GENOMIC DNA]</scope>
    <source>
        <strain evidence="3">Tai18E2 / Tucson 14021-0261.01</strain>
    </source>
</reference>